<dbReference type="InterPro" id="IPR036280">
    <property type="entry name" value="Multihaem_cyt_sf"/>
</dbReference>
<feature type="region of interest" description="Disordered" evidence="1">
    <location>
        <begin position="96"/>
        <end position="124"/>
    </location>
</feature>
<dbReference type="SUPFAM" id="SSF48695">
    <property type="entry name" value="Multiheme cytochromes"/>
    <property type="match status" value="2"/>
</dbReference>
<dbReference type="Pfam" id="PF09699">
    <property type="entry name" value="Paired_CXXCH_1"/>
    <property type="match status" value="1"/>
</dbReference>
<feature type="domain" description="Doubled CXXCH motif" evidence="2">
    <location>
        <begin position="46"/>
        <end position="80"/>
    </location>
</feature>
<feature type="non-terminal residue" evidence="3">
    <location>
        <position position="308"/>
    </location>
</feature>
<organism evidence="3">
    <name type="scientific">marine sediment metagenome</name>
    <dbReference type="NCBI Taxonomy" id="412755"/>
    <lineage>
        <taxon>unclassified sequences</taxon>
        <taxon>metagenomes</taxon>
        <taxon>ecological metagenomes</taxon>
    </lineage>
</organism>
<sequence>MRKLVLILTVALALTMFTGVAWAADTVNPSYTLGSGDEIPHGGYDVSTDACLQCHDVHESSGDYVLLRFRTVTDTCGSCHYLYKASPMALPARAGNNPVQAGGADHSPRGINGEYNNAPADEDNDVAYSPGYDGFVAPAIGAGGNAVVGPGSPYAAYEYDRTLGEFPGGEHNLQRGTGSTWSYNDNPDVYKTSDYIPGGNSRLTAIKRADYPNTENVINFTALQGLYCASCHTPHGNFGQQLFMTPVGSATPTVLANSKILSGKPNHVRKNVPAITIDNTWASGGGKWCAECHDRRLEGAVDPVDGSI</sequence>
<dbReference type="AlphaFoldDB" id="A0A0F9FNW0"/>
<proteinExistence type="predicted"/>
<evidence type="ECO:0000313" key="3">
    <source>
        <dbReference type="EMBL" id="KKL88134.1"/>
    </source>
</evidence>
<gene>
    <name evidence="3" type="ORF">LCGC14_1927730</name>
</gene>
<evidence type="ECO:0000256" key="1">
    <source>
        <dbReference type="SAM" id="MobiDB-lite"/>
    </source>
</evidence>
<protein>
    <recommendedName>
        <fullName evidence="2">Doubled CXXCH motif domain-containing protein</fullName>
    </recommendedName>
</protein>
<name>A0A0F9FNW0_9ZZZZ</name>
<reference evidence="3" key="1">
    <citation type="journal article" date="2015" name="Nature">
        <title>Complex archaea that bridge the gap between prokaryotes and eukaryotes.</title>
        <authorList>
            <person name="Spang A."/>
            <person name="Saw J.H."/>
            <person name="Jorgensen S.L."/>
            <person name="Zaremba-Niedzwiedzka K."/>
            <person name="Martijn J."/>
            <person name="Lind A.E."/>
            <person name="van Eijk R."/>
            <person name="Schleper C."/>
            <person name="Guy L."/>
            <person name="Ettema T.J."/>
        </authorList>
    </citation>
    <scope>NUCLEOTIDE SEQUENCE</scope>
</reference>
<accession>A0A0F9FNW0</accession>
<dbReference type="InterPro" id="IPR010177">
    <property type="entry name" value="Paired_CXXCH_1"/>
</dbReference>
<dbReference type="EMBL" id="LAZR01020651">
    <property type="protein sequence ID" value="KKL88134.1"/>
    <property type="molecule type" value="Genomic_DNA"/>
</dbReference>
<evidence type="ECO:0000259" key="2">
    <source>
        <dbReference type="Pfam" id="PF09699"/>
    </source>
</evidence>
<comment type="caution">
    <text evidence="3">The sequence shown here is derived from an EMBL/GenBank/DDBJ whole genome shotgun (WGS) entry which is preliminary data.</text>
</comment>